<feature type="transmembrane region" description="Helical" evidence="1">
    <location>
        <begin position="79"/>
        <end position="98"/>
    </location>
</feature>
<accession>A0A8J8MLW2</accession>
<proteinExistence type="predicted"/>
<gene>
    <name evidence="2" type="ORF">HZI73_15800</name>
</gene>
<feature type="transmembrane region" description="Helical" evidence="1">
    <location>
        <begin position="110"/>
        <end position="136"/>
    </location>
</feature>
<evidence type="ECO:0000256" key="1">
    <source>
        <dbReference type="SAM" id="Phobius"/>
    </source>
</evidence>
<protein>
    <submittedName>
        <fullName evidence="2">DUF624 domain-containing protein</fullName>
    </submittedName>
</protein>
<reference evidence="2" key="1">
    <citation type="submission" date="2020-07" db="EMBL/GenBank/DDBJ databases">
        <title>Vallitalea pronyensis genome.</title>
        <authorList>
            <person name="Postec A."/>
        </authorList>
    </citation>
    <scope>NUCLEOTIDE SEQUENCE</scope>
    <source>
        <strain evidence="2">FatNI3</strain>
    </source>
</reference>
<feature type="transmembrane region" description="Helical" evidence="1">
    <location>
        <begin position="180"/>
        <end position="197"/>
    </location>
</feature>
<dbReference type="EMBL" id="CP058649">
    <property type="protein sequence ID" value="QUI23663.1"/>
    <property type="molecule type" value="Genomic_DNA"/>
</dbReference>
<keyword evidence="3" id="KW-1185">Reference proteome</keyword>
<feature type="transmembrane region" description="Helical" evidence="1">
    <location>
        <begin position="26"/>
        <end position="48"/>
    </location>
</feature>
<dbReference type="Proteomes" id="UP000683246">
    <property type="component" value="Chromosome"/>
</dbReference>
<evidence type="ECO:0000313" key="3">
    <source>
        <dbReference type="Proteomes" id="UP000683246"/>
    </source>
</evidence>
<dbReference type="AlphaFoldDB" id="A0A8J8MLW2"/>
<dbReference type="RefSeq" id="WP_212694349.1">
    <property type="nucleotide sequence ID" value="NZ_CP058649.1"/>
</dbReference>
<dbReference type="Pfam" id="PF04854">
    <property type="entry name" value="DUF624"/>
    <property type="match status" value="1"/>
</dbReference>
<keyword evidence="1" id="KW-0812">Transmembrane</keyword>
<sequence>MGKLFSIDGLLYRIGTIIIDLFYMNLLWTLFTIMGLGITGGASTSALFHVMLRRAENKGNCNFREFWYGFKKDFKRATIVWLILLSVFAITYVNINYIPFFQSIIGNAYITMLLFIVQLLIMVELLVLFIYIFGIINRQTIPVAQVFKKAFIISHKHLLTTLTCIALLIVVMIGIFHVPILLAAGISGYAMLTSLIIKDKIRLS</sequence>
<dbReference type="KEGG" id="vpy:HZI73_15800"/>
<dbReference type="InterPro" id="IPR006938">
    <property type="entry name" value="DUF624"/>
</dbReference>
<organism evidence="2 3">
    <name type="scientific">Vallitalea pronyensis</name>
    <dbReference type="NCBI Taxonomy" id="1348613"/>
    <lineage>
        <taxon>Bacteria</taxon>
        <taxon>Bacillati</taxon>
        <taxon>Bacillota</taxon>
        <taxon>Clostridia</taxon>
        <taxon>Lachnospirales</taxon>
        <taxon>Vallitaleaceae</taxon>
        <taxon>Vallitalea</taxon>
    </lineage>
</organism>
<evidence type="ECO:0000313" key="2">
    <source>
        <dbReference type="EMBL" id="QUI23663.1"/>
    </source>
</evidence>
<keyword evidence="1" id="KW-1133">Transmembrane helix</keyword>
<feature type="transmembrane region" description="Helical" evidence="1">
    <location>
        <begin position="157"/>
        <end position="174"/>
    </location>
</feature>
<keyword evidence="1" id="KW-0472">Membrane</keyword>
<name>A0A8J8MLW2_9FIRM</name>